<feature type="region of interest" description="Disordered" evidence="1">
    <location>
        <begin position="110"/>
        <end position="133"/>
    </location>
</feature>
<sequence>MLITFHVCILCLFVCFFFFFFAFCLSNKCCLKIQRDRKKNAKYCKNETMPRVRDDTEKPTSLKGLVLKQNKSRHQFFFTLLKCLDAIRVKFDPYAVHNATAKIGREKSLKYEENNKTNPKKASHSKLSPDPTQLPVHDLVSILGSLLPCAPPGPSLSLSPFHSVQPTDDHIPARLSPIHTFSSNGSKAILY</sequence>
<dbReference type="Gramene" id="MELO3C034473.2.1">
    <property type="protein sequence ID" value="MELO3C034473.2.1"/>
    <property type="gene ID" value="MELO3C034473.2"/>
</dbReference>
<name>A0A9I9EJ59_CUCME</name>
<organism evidence="2">
    <name type="scientific">Cucumis melo</name>
    <name type="common">Muskmelon</name>
    <dbReference type="NCBI Taxonomy" id="3656"/>
    <lineage>
        <taxon>Eukaryota</taxon>
        <taxon>Viridiplantae</taxon>
        <taxon>Streptophyta</taxon>
        <taxon>Embryophyta</taxon>
        <taxon>Tracheophyta</taxon>
        <taxon>Spermatophyta</taxon>
        <taxon>Magnoliopsida</taxon>
        <taxon>eudicotyledons</taxon>
        <taxon>Gunneridae</taxon>
        <taxon>Pentapetalae</taxon>
        <taxon>rosids</taxon>
        <taxon>fabids</taxon>
        <taxon>Cucurbitales</taxon>
        <taxon>Cucurbitaceae</taxon>
        <taxon>Benincaseae</taxon>
        <taxon>Cucumis</taxon>
    </lineage>
</organism>
<accession>A0A9I9EJ59</accession>
<dbReference type="AlphaFoldDB" id="A0A9I9EJ59"/>
<evidence type="ECO:0000313" key="2">
    <source>
        <dbReference type="EnsemblPlants" id="MELO3C034473.2.1"/>
    </source>
</evidence>
<evidence type="ECO:0000256" key="1">
    <source>
        <dbReference type="SAM" id="MobiDB-lite"/>
    </source>
</evidence>
<protein>
    <submittedName>
        <fullName evidence="2">Uncharacterized protein</fullName>
    </submittedName>
</protein>
<proteinExistence type="predicted"/>
<reference evidence="2" key="1">
    <citation type="submission" date="2023-03" db="UniProtKB">
        <authorList>
            <consortium name="EnsemblPlants"/>
        </authorList>
    </citation>
    <scope>IDENTIFICATION</scope>
</reference>
<dbReference type="EnsemblPlants" id="MELO3C034473.2.1">
    <property type="protein sequence ID" value="MELO3C034473.2.1"/>
    <property type="gene ID" value="MELO3C034473.2"/>
</dbReference>